<evidence type="ECO:0000259" key="6">
    <source>
        <dbReference type="Pfam" id="PF23775"/>
    </source>
</evidence>
<keyword evidence="8" id="KW-1185">Reference proteome</keyword>
<organism evidence="7 8">
    <name type="scientific">Ooceraea biroi</name>
    <name type="common">Clonal raider ant</name>
    <name type="synonym">Cerapachys biroi</name>
    <dbReference type="NCBI Taxonomy" id="2015173"/>
    <lineage>
        <taxon>Eukaryota</taxon>
        <taxon>Metazoa</taxon>
        <taxon>Ecdysozoa</taxon>
        <taxon>Arthropoda</taxon>
        <taxon>Hexapoda</taxon>
        <taxon>Insecta</taxon>
        <taxon>Pterygota</taxon>
        <taxon>Neoptera</taxon>
        <taxon>Endopterygota</taxon>
        <taxon>Hymenoptera</taxon>
        <taxon>Apocrita</taxon>
        <taxon>Aculeata</taxon>
        <taxon>Formicoidea</taxon>
        <taxon>Formicidae</taxon>
        <taxon>Dorylinae</taxon>
        <taxon>Ooceraea</taxon>
    </lineage>
</organism>
<dbReference type="InterPro" id="IPR019775">
    <property type="entry name" value="WD40_repeat_CS"/>
</dbReference>
<dbReference type="Pfam" id="PF00400">
    <property type="entry name" value="WD40"/>
    <property type="match status" value="1"/>
</dbReference>
<feature type="repeat" description="WD" evidence="3">
    <location>
        <begin position="622"/>
        <end position="664"/>
    </location>
</feature>
<dbReference type="PROSITE" id="PS50294">
    <property type="entry name" value="WD_REPEATS_REGION"/>
    <property type="match status" value="2"/>
</dbReference>
<dbReference type="PANTHER" id="PTHR46362:SF1">
    <property type="entry name" value="GEM-ASSOCIATED PROTEIN 5"/>
    <property type="match status" value="1"/>
</dbReference>
<reference evidence="7 8" key="1">
    <citation type="journal article" date="2014" name="Curr. Biol.">
        <title>The genome of the clonal raider ant Cerapachys biroi.</title>
        <authorList>
            <person name="Oxley P.R."/>
            <person name="Ji L."/>
            <person name="Fetter-Pruneda I."/>
            <person name="McKenzie S.K."/>
            <person name="Li C."/>
            <person name="Hu H."/>
            <person name="Zhang G."/>
            <person name="Kronauer D.J."/>
        </authorList>
    </citation>
    <scope>NUCLEOTIDE SEQUENCE [LARGE SCALE GENOMIC DNA]</scope>
</reference>
<dbReference type="EMBL" id="KK107054">
    <property type="protein sequence ID" value="EZA61582.1"/>
    <property type="molecule type" value="Genomic_DNA"/>
</dbReference>
<dbReference type="Pfam" id="PF23775">
    <property type="entry name" value="Beta-prop_RIG_2nd"/>
    <property type="match status" value="1"/>
</dbReference>
<dbReference type="PANTHER" id="PTHR46362">
    <property type="entry name" value="GEM-ASSOCIATED PROTEIN 5"/>
    <property type="match status" value="1"/>
</dbReference>
<feature type="compositionally biased region" description="Basic residues" evidence="4">
    <location>
        <begin position="715"/>
        <end position="730"/>
    </location>
</feature>
<dbReference type="OMA" id="DYAFQMM"/>
<evidence type="ECO:0000256" key="2">
    <source>
        <dbReference type="ARBA" id="ARBA00022737"/>
    </source>
</evidence>
<feature type="compositionally biased region" description="Polar residues" evidence="4">
    <location>
        <begin position="738"/>
        <end position="753"/>
    </location>
</feature>
<evidence type="ECO:0000259" key="5">
    <source>
        <dbReference type="Pfam" id="PF23774"/>
    </source>
</evidence>
<feature type="compositionally biased region" description="Polar residues" evidence="4">
    <location>
        <begin position="762"/>
        <end position="771"/>
    </location>
</feature>
<evidence type="ECO:0000256" key="1">
    <source>
        <dbReference type="ARBA" id="ARBA00022574"/>
    </source>
</evidence>
<dbReference type="InterPro" id="IPR015943">
    <property type="entry name" value="WD40/YVTN_repeat-like_dom_sf"/>
</dbReference>
<dbReference type="Pfam" id="PF23774">
    <property type="entry name" value="TPR_GEMI5"/>
    <property type="match status" value="1"/>
</dbReference>
<dbReference type="InterPro" id="IPR056421">
    <property type="entry name" value="TPR_GEMI5"/>
</dbReference>
<feature type="repeat" description="WD" evidence="3">
    <location>
        <begin position="665"/>
        <end position="698"/>
    </location>
</feature>
<keyword evidence="1 3" id="KW-0853">WD repeat</keyword>
<accession>A0A026WZX8</accession>
<keyword evidence="2" id="KW-0677">Repeat</keyword>
<evidence type="ECO:0000313" key="7">
    <source>
        <dbReference type="EMBL" id="EZA61582.1"/>
    </source>
</evidence>
<dbReference type="InterPro" id="IPR036322">
    <property type="entry name" value="WD40_repeat_dom_sf"/>
</dbReference>
<evidence type="ECO:0000256" key="4">
    <source>
        <dbReference type="SAM" id="MobiDB-lite"/>
    </source>
</evidence>
<evidence type="ECO:0000256" key="3">
    <source>
        <dbReference type="PROSITE-ProRule" id="PRU00221"/>
    </source>
</evidence>
<dbReference type="GO" id="GO:0005634">
    <property type="term" value="C:nucleus"/>
    <property type="evidence" value="ECO:0007669"/>
    <property type="project" value="TreeGrafter"/>
</dbReference>
<dbReference type="GO" id="GO:0032797">
    <property type="term" value="C:SMN complex"/>
    <property type="evidence" value="ECO:0007669"/>
    <property type="project" value="TreeGrafter"/>
</dbReference>
<dbReference type="SUPFAM" id="SSF50998">
    <property type="entry name" value="Quinoprotein alcohol dehydrogenase-like"/>
    <property type="match status" value="1"/>
</dbReference>
<feature type="domain" description="Gem-associated protein 5 second beta-propeller" evidence="6">
    <location>
        <begin position="376"/>
        <end position="689"/>
    </location>
</feature>
<dbReference type="InterPro" id="IPR011047">
    <property type="entry name" value="Quinoprotein_ADH-like_sf"/>
</dbReference>
<dbReference type="InterPro" id="IPR052640">
    <property type="entry name" value="Gemin-5"/>
</dbReference>
<feature type="region of interest" description="Disordered" evidence="4">
    <location>
        <begin position="707"/>
        <end position="773"/>
    </location>
</feature>
<dbReference type="Gene3D" id="2.130.10.10">
    <property type="entry name" value="YVTN repeat-like/Quinoprotein amine dehydrogenase"/>
    <property type="match status" value="2"/>
</dbReference>
<feature type="domain" description="Gem-associated protein 5 TPR" evidence="5">
    <location>
        <begin position="820"/>
        <end position="1027"/>
    </location>
</feature>
<dbReference type="InterPro" id="IPR056424">
    <property type="entry name" value="Beta-prop_GEMI5_2nd"/>
</dbReference>
<dbReference type="InterPro" id="IPR001680">
    <property type="entry name" value="WD40_rpt"/>
</dbReference>
<dbReference type="SUPFAM" id="SSF50978">
    <property type="entry name" value="WD40 repeat-like"/>
    <property type="match status" value="1"/>
</dbReference>
<dbReference type="STRING" id="2015173.A0A026WZX8"/>
<dbReference type="GO" id="GO:0003730">
    <property type="term" value="F:mRNA 3'-UTR binding"/>
    <property type="evidence" value="ECO:0007669"/>
    <property type="project" value="TreeGrafter"/>
</dbReference>
<protein>
    <submittedName>
        <fullName evidence="7">Gem-associated protein</fullName>
    </submittedName>
</protein>
<dbReference type="PROSITE" id="PS50082">
    <property type="entry name" value="WD_REPEATS_2"/>
    <property type="match status" value="2"/>
</dbReference>
<dbReference type="SMART" id="SM00320">
    <property type="entry name" value="WD40"/>
    <property type="match status" value="10"/>
</dbReference>
<sequence length="1355" mass="153329">MNETTLPPSPNWYLSNVLACSKRGTVAWGGKNYIVVAKRREGSDILQYTLLKDFPKSKISSLAFCSKISDPDGSDCPELLICGGDDDKVKVYNVDTSDVVVEFNFSDGKPIVAVDWSPKDDNLAYAINSEGFLAYCNVQYKTVKKISLGKLTPTCLACCPHDANLVAIGSKSGLVYIIQKETILYKMRGHDKEVVSLSWCPSEMNVLNGDKRDLLLASGAKDRFVYIWRAGRDGRYETVINLPYQPVTGSFQHRNKFVVETWIAVCWAEPKLLLTSSLCGEVLSWELSKNKSKPIHQLFHTHHNSRGVFCIVTAPKNDNATTDNWRTDSELTIWTLGQDRWVICCRKQNNEPATSAIIEYKIPTQGGYVYCMEACPIDTSRIAFGVGDMILRLWNSSEPHTAAFDVTMHWQKIKGKIRALSWMPNEESVIAFGTGEGRVGVFDAIGTNKPPVLFRQYHRNTVYKLEWAQLGSEHFLFSCAEGELVAYKKSAPQDEPTSIIKKECTEFSWKSDLCLAVALENGSITFYDQKLNKCSCTIHILRNIVNCLAWHPESTSTDEWTSPFANYLAVASDSQSIMILDMSELIKKLEATKDLPGEEGDETNGRNNQEEDCKLYKIVAKLDGHSEKVVCLAWSPHLSGLLVSGGYDNTAQVWNVEKQELLGTFTGHDGPVLSCMWSPLKPQLIITGSVDFTLRVWDYTMPTQAPRRPCDIKSAKKKHKQHKSQKKAMKTRTDNSETHNNSIKESQPTNGVNDHSAEPTKSDNSQVSTSLKDAKKKERKYFTKYNSLLNNSTSVLDLIKNNIRSNQEQSEADDNNVKISLFSEQTEFSKYFAMESTEHRARGNTNVAIEMDIWSGNLRETLMTAVKNYRLNDFLVSLAPNLSMKLWREICEAYAQQLVMEGNVEKAVSYLLGIHKIYEAVQTFVDAKMHKEAYALARCKLDADDPVLEATLKSWAEHVFANGQLEQAAYCYVQLEQFEKAAQALARRKNVYCLELASELAFLSGDEGYGTSLVVDAMTRALVNSDWSRARSLIAQVRKVQYLIVHIDAHEAIMSTYQEQTKLDAVRMWLKGNEEPGVLHALVEKYNVSYNEALRNNANTNAALKNETDSTMMYLNTSYQIAIAATCDTRETRLHHVAKILSDTYEETSAKIAKCEIKVEAAGFFIHILTKLDTKKPMEETSIYAKSEYPVSQSIRAYLCLGLLNWLLDEMDKLSTEEEIQLTQVILDLMDDAINETTLAYQKIICDHKKVEDLHTALLRDMQNDIINDDDYKKVRNDLDKLQLDKKKFTEERVRMPNPMNVFHTACLVADKLRDDVNHLRFLCYLDKLVKAREIKLSEIEENILKKSEDLSHKT</sequence>
<proteinExistence type="predicted"/>
<name>A0A026WZX8_OOCBI</name>
<dbReference type="Proteomes" id="UP000053097">
    <property type="component" value="Unassembled WGS sequence"/>
</dbReference>
<gene>
    <name evidence="7" type="ORF">X777_07915</name>
</gene>
<dbReference type="GO" id="GO:0000387">
    <property type="term" value="P:spliceosomal snRNP assembly"/>
    <property type="evidence" value="ECO:0007669"/>
    <property type="project" value="TreeGrafter"/>
</dbReference>
<evidence type="ECO:0000313" key="8">
    <source>
        <dbReference type="Proteomes" id="UP000053097"/>
    </source>
</evidence>
<dbReference type="PROSITE" id="PS00678">
    <property type="entry name" value="WD_REPEATS_1"/>
    <property type="match status" value="1"/>
</dbReference>